<reference evidence="3" key="1">
    <citation type="submission" date="2013-11" db="EMBL/GenBank/DDBJ databases">
        <title>Genome sequence of the fusiform rust pathogen reveals effectors for host alternation and coevolution with pine.</title>
        <authorList>
            <consortium name="DOE Joint Genome Institute"/>
            <person name="Smith K."/>
            <person name="Pendleton A."/>
            <person name="Kubisiak T."/>
            <person name="Anderson C."/>
            <person name="Salamov A."/>
            <person name="Aerts A."/>
            <person name="Riley R."/>
            <person name="Clum A."/>
            <person name="Lindquist E."/>
            <person name="Ence D."/>
            <person name="Campbell M."/>
            <person name="Kronenberg Z."/>
            <person name="Feau N."/>
            <person name="Dhillon B."/>
            <person name="Hamelin R."/>
            <person name="Burleigh J."/>
            <person name="Smith J."/>
            <person name="Yandell M."/>
            <person name="Nelson C."/>
            <person name="Grigoriev I."/>
            <person name="Davis J."/>
        </authorList>
    </citation>
    <scope>NUCLEOTIDE SEQUENCE</scope>
    <source>
        <strain evidence="3">G11</strain>
    </source>
</reference>
<keyword evidence="2" id="KW-0812">Transmembrane</keyword>
<evidence type="ECO:0000313" key="4">
    <source>
        <dbReference type="Proteomes" id="UP000886653"/>
    </source>
</evidence>
<evidence type="ECO:0000256" key="2">
    <source>
        <dbReference type="SAM" id="Phobius"/>
    </source>
</evidence>
<proteinExistence type="predicted"/>
<dbReference type="OrthoDB" id="2497043at2759"/>
<dbReference type="EMBL" id="MU167326">
    <property type="protein sequence ID" value="KAG0143205.1"/>
    <property type="molecule type" value="Genomic_DNA"/>
</dbReference>
<organism evidence="3 4">
    <name type="scientific">Cronartium quercuum f. sp. fusiforme G11</name>
    <dbReference type="NCBI Taxonomy" id="708437"/>
    <lineage>
        <taxon>Eukaryota</taxon>
        <taxon>Fungi</taxon>
        <taxon>Dikarya</taxon>
        <taxon>Basidiomycota</taxon>
        <taxon>Pucciniomycotina</taxon>
        <taxon>Pucciniomycetes</taxon>
        <taxon>Pucciniales</taxon>
        <taxon>Coleosporiaceae</taxon>
        <taxon>Cronartium</taxon>
    </lineage>
</organism>
<sequence length="373" mass="40555">MLLFGTTLYSISSINNNPGGFPWTIGNIAEAEDPSSTSTDTGFRYRGDPMSCNATSASIIYHFAVQSFGYGLPAFTLSTQNIVQAQIFAFERFYQRLNLAANALPRSAFPPDYQTDPNSLAKVPITPTIVNELSAWIDGVSYVPSPNYIPYDGTDQAWQRAPQGTIRVGKSNSISNMSEAFRVTFINDTSGIQLGVAGMGGVRPIRNDTNLESLVSPFPEIYDSSLNAMAIMMDMATADVDGKQLGATYTCADTHKEWKPLLSLFAVMFANSAGLFATALAAMIFIARRYDSRVLKQEARLQTKTNCSNLPTLNNTTNLKSSSSSSSSSTIVCDNKLSGYNLNNFDRETFSPNSTRTVSSESIQMVSHSHSLA</sequence>
<feature type="transmembrane region" description="Helical" evidence="2">
    <location>
        <begin position="261"/>
        <end position="287"/>
    </location>
</feature>
<name>A0A9P6NAX3_9BASI</name>
<gene>
    <name evidence="3" type="ORF">CROQUDRAFT_96636</name>
</gene>
<feature type="region of interest" description="Disordered" evidence="1">
    <location>
        <begin position="351"/>
        <end position="373"/>
    </location>
</feature>
<keyword evidence="2" id="KW-1133">Transmembrane helix</keyword>
<comment type="caution">
    <text evidence="3">The sequence shown here is derived from an EMBL/GenBank/DDBJ whole genome shotgun (WGS) entry which is preliminary data.</text>
</comment>
<protein>
    <submittedName>
        <fullName evidence="3">Uncharacterized protein</fullName>
    </submittedName>
</protein>
<dbReference type="Proteomes" id="UP000886653">
    <property type="component" value="Unassembled WGS sequence"/>
</dbReference>
<accession>A0A9P6NAX3</accession>
<keyword evidence="2" id="KW-0472">Membrane</keyword>
<evidence type="ECO:0000313" key="3">
    <source>
        <dbReference type="EMBL" id="KAG0143205.1"/>
    </source>
</evidence>
<keyword evidence="4" id="KW-1185">Reference proteome</keyword>
<dbReference type="AlphaFoldDB" id="A0A9P6NAX3"/>
<evidence type="ECO:0000256" key="1">
    <source>
        <dbReference type="SAM" id="MobiDB-lite"/>
    </source>
</evidence>